<protein>
    <recommendedName>
        <fullName evidence="4">Holin</fullName>
    </recommendedName>
</protein>
<dbReference type="GO" id="GO:0016020">
    <property type="term" value="C:membrane"/>
    <property type="evidence" value="ECO:0007669"/>
    <property type="project" value="UniProtKB-SubCell"/>
</dbReference>
<comment type="caution">
    <text evidence="2">The sequence shown here is derived from an EMBL/GenBank/DDBJ whole genome shotgun (WGS) entry which is preliminary data.</text>
</comment>
<evidence type="ECO:0000313" key="3">
    <source>
        <dbReference type="Proteomes" id="UP000283426"/>
    </source>
</evidence>
<organism evidence="2 3">
    <name type="scientific">Odoribacter splanchnicus</name>
    <dbReference type="NCBI Taxonomy" id="28118"/>
    <lineage>
        <taxon>Bacteria</taxon>
        <taxon>Pseudomonadati</taxon>
        <taxon>Bacteroidota</taxon>
        <taxon>Bacteroidia</taxon>
        <taxon>Bacteroidales</taxon>
        <taxon>Odoribacteraceae</taxon>
        <taxon>Odoribacter</taxon>
    </lineage>
</organism>
<keyword evidence="1" id="KW-0812">Transmembrane</keyword>
<keyword evidence="1" id="KW-0472">Membrane</keyword>
<dbReference type="EMBL" id="QRYW01000006">
    <property type="protein sequence ID" value="RGV29283.1"/>
    <property type="molecule type" value="Genomic_DNA"/>
</dbReference>
<gene>
    <name evidence="2" type="ORF">DWW24_04170</name>
</gene>
<reference evidence="2 3" key="1">
    <citation type="submission" date="2018-08" db="EMBL/GenBank/DDBJ databases">
        <title>A genome reference for cultivated species of the human gut microbiota.</title>
        <authorList>
            <person name="Zou Y."/>
            <person name="Xue W."/>
            <person name="Luo G."/>
        </authorList>
    </citation>
    <scope>NUCLEOTIDE SEQUENCE [LARGE SCALE GENOMIC DNA]</scope>
    <source>
        <strain evidence="2 3">AF14-6AC</strain>
    </source>
</reference>
<dbReference type="RefSeq" id="WP_118107468.1">
    <property type="nucleotide sequence ID" value="NZ_QRYW01000006.1"/>
</dbReference>
<keyword evidence="1" id="KW-1133">Transmembrane helix</keyword>
<evidence type="ECO:0000313" key="2">
    <source>
        <dbReference type="EMBL" id="RGV29283.1"/>
    </source>
</evidence>
<dbReference type="AlphaFoldDB" id="A0A412WPU9"/>
<evidence type="ECO:0000256" key="1">
    <source>
        <dbReference type="SAM" id="Phobius"/>
    </source>
</evidence>
<proteinExistence type="predicted"/>
<feature type="transmembrane region" description="Helical" evidence="1">
    <location>
        <begin position="92"/>
        <end position="113"/>
    </location>
</feature>
<feature type="transmembrane region" description="Helical" evidence="1">
    <location>
        <begin position="68"/>
        <end position="86"/>
    </location>
</feature>
<feature type="transmembrane region" description="Helical" evidence="1">
    <location>
        <begin position="27"/>
        <end position="47"/>
    </location>
</feature>
<name>A0A412WPU9_9BACT</name>
<evidence type="ECO:0008006" key="4">
    <source>
        <dbReference type="Google" id="ProtNLM"/>
    </source>
</evidence>
<dbReference type="Proteomes" id="UP000283426">
    <property type="component" value="Unassembled WGS sequence"/>
</dbReference>
<sequence>MSERNTISAMVSVFMSGFMDFIEPLKWFMLLALILIIVDLRFGIAAARKRGEKIRFSRAGRRTINKMVDYLCWILLAGAIGKAFGIPFDIPLLPSIVLLVIYGFEINSCYGNYFEAHGRHVKVDIFKFFRRKSDIIDIEEKTEK</sequence>
<accession>A0A412WPU9</accession>